<keyword evidence="5 8" id="KW-0732">Signal</keyword>
<keyword evidence="2" id="KW-0813">Transport</keyword>
<dbReference type="Gene3D" id="2.40.170.20">
    <property type="entry name" value="TonB-dependent receptor, beta-barrel domain"/>
    <property type="match status" value="1"/>
</dbReference>
<keyword evidence="9" id="KW-0675">Receptor</keyword>
<evidence type="ECO:0000256" key="2">
    <source>
        <dbReference type="ARBA" id="ARBA00022448"/>
    </source>
</evidence>
<reference evidence="10" key="1">
    <citation type="submission" date="2011-01" db="EMBL/GenBank/DDBJ databases">
        <title>Complete sequence of chromosome of Acidobacterium sp. MP5ACTX9.</title>
        <authorList>
            <consortium name="US DOE Joint Genome Institute"/>
            <person name="Lucas S."/>
            <person name="Copeland A."/>
            <person name="Lapidus A."/>
            <person name="Cheng J.-F."/>
            <person name="Goodwin L."/>
            <person name="Pitluck S."/>
            <person name="Teshima H."/>
            <person name="Detter J.C."/>
            <person name="Han C."/>
            <person name="Tapia R."/>
            <person name="Land M."/>
            <person name="Hauser L."/>
            <person name="Kyrpides N."/>
            <person name="Ivanova N."/>
            <person name="Ovchinnikova G."/>
            <person name="Pagani I."/>
            <person name="Rawat S.R."/>
            <person name="Mannisto M."/>
            <person name="Haggblom M.M."/>
            <person name="Woyke T."/>
        </authorList>
    </citation>
    <scope>NUCLEOTIDE SEQUENCE [LARGE SCALE GENOMIC DNA]</scope>
    <source>
        <strain evidence="10">MP5ACTX9</strain>
    </source>
</reference>
<dbReference type="AlphaFoldDB" id="E8X5B3"/>
<gene>
    <name evidence="9" type="ordered locus">AciX9_1315</name>
</gene>
<dbReference type="InterPro" id="IPR039426">
    <property type="entry name" value="TonB-dep_rcpt-like"/>
</dbReference>
<dbReference type="SUPFAM" id="SSF49464">
    <property type="entry name" value="Carboxypeptidase regulatory domain-like"/>
    <property type="match status" value="1"/>
</dbReference>
<dbReference type="GO" id="GO:0015344">
    <property type="term" value="F:siderophore uptake transmembrane transporter activity"/>
    <property type="evidence" value="ECO:0007669"/>
    <property type="project" value="TreeGrafter"/>
</dbReference>
<evidence type="ECO:0000256" key="4">
    <source>
        <dbReference type="ARBA" id="ARBA00022692"/>
    </source>
</evidence>
<sequence>MRLLPLALLSLAVPAHAVVVQGTVTGPFGQPVPGARIQLIQLGAGTRSVADAVSGVDGEYEIRTDVAGRFLLLTASPYFAPQIGVDFYAGRTDLVTRDITMDPSSLTPLKTTLPNNLDTPLAQLSTLLTQLPADHLLTPAQIPSQLPFAPATFLVQTGQQGQPAALYLRGANPDANAVLLDGQPIQSLGGAFNYGTFSTTGLAALASSAAVQLAPGPNPTEAPAAEAGTIAFATPRASTAHPALDYSGDAGNLHAWRNEAAVTLTRRRADLFAAYSHFNISNALSNDQFNTGTAALNAGYNIAANTSLRATLRQETSAAPLPIAYDLGLTPSTRDAAQNLYGTFTFDTRTAGGWHNQLRYGLVRRREQLFVYTEPAPRLVTLRGANGSTITGLATYPNLPARADQATNRDQATYQTDYPLTQWLTGLFTFRYQNERALDAQAGLAPSQQQGTPAPSFSSSFNLTNLTFATAFKAEYKHRLFGEASGDLNHSNFIGFTGSPRLGLTYTPVYLGARRFRGTSLHATVAASSREPGLPEIVSKVTIPARSRTLDLAVDQNILGRKLILHAAYFHNQFSHQTEQLAPNALALSGTQAFRTQGFTTELRYQPLARLFIRGGYTYMASLIEQSAATTSLYTPVVGSRPFRRPANTGYFTIQYTGRALSAGLAASLAGRSDDSTFTPTLALPTHNLDFGYTRLDANLSYSVFHNLMLFTDLTNLLNDQHIGPIGYPGPPLTIRAGLKLRLGGD</sequence>
<dbReference type="HOGENOM" id="CLU_358518_0_0_0"/>
<dbReference type="GO" id="GO:0044718">
    <property type="term" value="P:siderophore transmembrane transport"/>
    <property type="evidence" value="ECO:0007669"/>
    <property type="project" value="TreeGrafter"/>
</dbReference>
<dbReference type="OrthoDB" id="9800913at2"/>
<dbReference type="PANTHER" id="PTHR30069">
    <property type="entry name" value="TONB-DEPENDENT OUTER MEMBRANE RECEPTOR"/>
    <property type="match status" value="1"/>
</dbReference>
<keyword evidence="7" id="KW-0998">Cell outer membrane</keyword>
<keyword evidence="3" id="KW-1134">Transmembrane beta strand</keyword>
<dbReference type="InterPro" id="IPR008969">
    <property type="entry name" value="CarboxyPept-like_regulatory"/>
</dbReference>
<evidence type="ECO:0000256" key="1">
    <source>
        <dbReference type="ARBA" id="ARBA00004571"/>
    </source>
</evidence>
<dbReference type="PaxDb" id="1198114-AciX9_1315"/>
<proteinExistence type="predicted"/>
<keyword evidence="10" id="KW-1185">Reference proteome</keyword>
<feature type="chain" id="PRO_5003230241" evidence="8">
    <location>
        <begin position="18"/>
        <end position="746"/>
    </location>
</feature>
<evidence type="ECO:0000256" key="5">
    <source>
        <dbReference type="ARBA" id="ARBA00022729"/>
    </source>
</evidence>
<dbReference type="RefSeq" id="WP_013579700.1">
    <property type="nucleotide sequence ID" value="NC_015064.1"/>
</dbReference>
<evidence type="ECO:0000256" key="3">
    <source>
        <dbReference type="ARBA" id="ARBA00022452"/>
    </source>
</evidence>
<comment type="subcellular location">
    <subcellularLocation>
        <location evidence="1">Cell outer membrane</location>
        <topology evidence="1">Multi-pass membrane protein</topology>
    </subcellularLocation>
</comment>
<dbReference type="EMBL" id="CP002480">
    <property type="protein sequence ID" value="ADW68377.1"/>
    <property type="molecule type" value="Genomic_DNA"/>
</dbReference>
<organism evidence="10">
    <name type="scientific">Granulicella tundricola (strain ATCC BAA-1859 / DSM 23138 / MP5ACTX9)</name>
    <dbReference type="NCBI Taxonomy" id="1198114"/>
    <lineage>
        <taxon>Bacteria</taxon>
        <taxon>Pseudomonadati</taxon>
        <taxon>Acidobacteriota</taxon>
        <taxon>Terriglobia</taxon>
        <taxon>Terriglobales</taxon>
        <taxon>Acidobacteriaceae</taxon>
        <taxon>Granulicella</taxon>
    </lineage>
</organism>
<dbReference type="GO" id="GO:0009279">
    <property type="term" value="C:cell outer membrane"/>
    <property type="evidence" value="ECO:0007669"/>
    <property type="project" value="UniProtKB-SubCell"/>
</dbReference>
<protein>
    <submittedName>
        <fullName evidence="9">TonB-dependent receptor</fullName>
    </submittedName>
</protein>
<evidence type="ECO:0000256" key="7">
    <source>
        <dbReference type="ARBA" id="ARBA00023237"/>
    </source>
</evidence>
<dbReference type="PANTHER" id="PTHR30069:SF29">
    <property type="entry name" value="HEMOGLOBIN AND HEMOGLOBIN-HAPTOGLOBIN-BINDING PROTEIN 1-RELATED"/>
    <property type="match status" value="1"/>
</dbReference>
<dbReference type="KEGG" id="acm:AciX9_1315"/>
<accession>E8X5B3</accession>
<feature type="signal peptide" evidence="8">
    <location>
        <begin position="1"/>
        <end position="17"/>
    </location>
</feature>
<dbReference type="InterPro" id="IPR036942">
    <property type="entry name" value="Beta-barrel_TonB_sf"/>
</dbReference>
<dbReference type="Proteomes" id="UP000000343">
    <property type="component" value="Chromosome"/>
</dbReference>
<name>E8X5B3_GRATM</name>
<dbReference type="STRING" id="1198114.AciX9_1315"/>
<evidence type="ECO:0000256" key="6">
    <source>
        <dbReference type="ARBA" id="ARBA00023136"/>
    </source>
</evidence>
<dbReference type="SUPFAM" id="SSF56935">
    <property type="entry name" value="Porins"/>
    <property type="match status" value="1"/>
</dbReference>
<keyword evidence="6" id="KW-0472">Membrane</keyword>
<dbReference type="eggNOG" id="COG4206">
    <property type="taxonomic scope" value="Bacteria"/>
</dbReference>
<evidence type="ECO:0000313" key="9">
    <source>
        <dbReference type="EMBL" id="ADW68377.1"/>
    </source>
</evidence>
<evidence type="ECO:0000313" key="10">
    <source>
        <dbReference type="Proteomes" id="UP000000343"/>
    </source>
</evidence>
<evidence type="ECO:0000256" key="8">
    <source>
        <dbReference type="SAM" id="SignalP"/>
    </source>
</evidence>
<keyword evidence="4" id="KW-0812">Transmembrane</keyword>